<name>A0A102LZH2_9BURK</name>
<dbReference type="AlphaFoldDB" id="A0A102LZH2"/>
<organism evidence="2 3">
    <name type="scientific">Burkholderia ubonensis</name>
    <dbReference type="NCBI Taxonomy" id="101571"/>
    <lineage>
        <taxon>Bacteria</taxon>
        <taxon>Pseudomonadati</taxon>
        <taxon>Pseudomonadota</taxon>
        <taxon>Betaproteobacteria</taxon>
        <taxon>Burkholderiales</taxon>
        <taxon>Burkholderiaceae</taxon>
        <taxon>Burkholderia</taxon>
        <taxon>Burkholderia cepacia complex</taxon>
    </lineage>
</organism>
<evidence type="ECO:0000313" key="2">
    <source>
        <dbReference type="EMBL" id="KUZ80934.1"/>
    </source>
</evidence>
<feature type="chain" id="PRO_5007113043" evidence="1">
    <location>
        <begin position="22"/>
        <end position="90"/>
    </location>
</feature>
<feature type="signal peptide" evidence="1">
    <location>
        <begin position="1"/>
        <end position="21"/>
    </location>
</feature>
<sequence length="90" mass="9779">MKKIAPMLFTAMMLASSYASADTLCKAGKIDKIETDTSGNLVVVIADGSYAFNAKEFFPIIYAAYNDNRNFFVYGNGCANGTVATRFAIR</sequence>
<reference evidence="2 3" key="1">
    <citation type="submission" date="2015-11" db="EMBL/GenBank/DDBJ databases">
        <title>Expanding the genomic diversity of Burkholderia species for the development of highly accurate diagnostics.</title>
        <authorList>
            <person name="Sahl J."/>
            <person name="Keim P."/>
            <person name="Wagner D."/>
        </authorList>
    </citation>
    <scope>NUCLEOTIDE SEQUENCE [LARGE SCALE GENOMIC DNA]</scope>
    <source>
        <strain evidence="2 3">RF32-BP4</strain>
    </source>
</reference>
<protein>
    <submittedName>
        <fullName evidence="2">Uncharacterized protein</fullName>
    </submittedName>
</protein>
<evidence type="ECO:0000256" key="1">
    <source>
        <dbReference type="SAM" id="SignalP"/>
    </source>
</evidence>
<proteinExistence type="predicted"/>
<evidence type="ECO:0000313" key="3">
    <source>
        <dbReference type="Proteomes" id="UP000065521"/>
    </source>
</evidence>
<keyword evidence="1" id="KW-0732">Signal</keyword>
<accession>A0A102LZH2</accession>
<dbReference type="Proteomes" id="UP000065521">
    <property type="component" value="Unassembled WGS sequence"/>
</dbReference>
<dbReference type="EMBL" id="LOTN01000075">
    <property type="protein sequence ID" value="KUZ80934.1"/>
    <property type="molecule type" value="Genomic_DNA"/>
</dbReference>
<gene>
    <name evidence="2" type="ORF">WI38_32660</name>
</gene>
<comment type="caution">
    <text evidence="2">The sequence shown here is derived from an EMBL/GenBank/DDBJ whole genome shotgun (WGS) entry which is preliminary data.</text>
</comment>